<dbReference type="InterPro" id="IPR001841">
    <property type="entry name" value="Znf_RING"/>
</dbReference>
<dbReference type="Gene3D" id="3.30.40.10">
    <property type="entry name" value="Zinc/RING finger domain, C3HC4 (zinc finger)"/>
    <property type="match status" value="1"/>
</dbReference>
<name>A0A6C0LLP5_9ZZZZ</name>
<protein>
    <recommendedName>
        <fullName evidence="1">RING-type domain-containing protein</fullName>
    </recommendedName>
</protein>
<dbReference type="Pfam" id="PF13639">
    <property type="entry name" value="zf-RING_2"/>
    <property type="match status" value="1"/>
</dbReference>
<dbReference type="SUPFAM" id="SSF57850">
    <property type="entry name" value="RING/U-box"/>
    <property type="match status" value="1"/>
</dbReference>
<organism evidence="2">
    <name type="scientific">viral metagenome</name>
    <dbReference type="NCBI Taxonomy" id="1070528"/>
    <lineage>
        <taxon>unclassified sequences</taxon>
        <taxon>metagenomes</taxon>
        <taxon>organismal metagenomes</taxon>
    </lineage>
</organism>
<dbReference type="AlphaFoldDB" id="A0A6C0LLP5"/>
<feature type="domain" description="RING-type" evidence="1">
    <location>
        <begin position="3"/>
        <end position="52"/>
    </location>
</feature>
<dbReference type="InterPro" id="IPR013083">
    <property type="entry name" value="Znf_RING/FYVE/PHD"/>
</dbReference>
<sequence length="228" mass="26291">MTCPACLEDINPYTTVILGRCGHCFCSQCWDKFERIHKKDNPTIPAKCPLCKCIIHNPSVIRTNAAGNVRKFFQYPLIEENNRLRNLISNIVNLNRRQLGQWKYDYKLLTERTKNICDQEENSRDIIKGDYAYELIEYRTTYSSFLSSIEKMRNQMKNLTKKYKSPPRQREMPPDPVDIIPPELVDNTPNGIQLRAWTTQSLPSNLLSNNLMIGSILQGLSSSESSSL</sequence>
<dbReference type="PROSITE" id="PS50089">
    <property type="entry name" value="ZF_RING_2"/>
    <property type="match status" value="1"/>
</dbReference>
<evidence type="ECO:0000259" key="1">
    <source>
        <dbReference type="PROSITE" id="PS50089"/>
    </source>
</evidence>
<dbReference type="EMBL" id="MN740510">
    <property type="protein sequence ID" value="QHU30621.1"/>
    <property type="molecule type" value="Genomic_DNA"/>
</dbReference>
<evidence type="ECO:0000313" key="2">
    <source>
        <dbReference type="EMBL" id="QHU30621.1"/>
    </source>
</evidence>
<proteinExistence type="predicted"/>
<dbReference type="SMART" id="SM00184">
    <property type="entry name" value="RING"/>
    <property type="match status" value="1"/>
</dbReference>
<reference evidence="2" key="1">
    <citation type="journal article" date="2020" name="Nature">
        <title>Giant virus diversity and host interactions through global metagenomics.</title>
        <authorList>
            <person name="Schulz F."/>
            <person name="Roux S."/>
            <person name="Paez-Espino D."/>
            <person name="Jungbluth S."/>
            <person name="Walsh D.A."/>
            <person name="Denef V.J."/>
            <person name="McMahon K.D."/>
            <person name="Konstantinidis K.T."/>
            <person name="Eloe-Fadrosh E.A."/>
            <person name="Kyrpides N.C."/>
            <person name="Woyke T."/>
        </authorList>
    </citation>
    <scope>NUCLEOTIDE SEQUENCE</scope>
    <source>
        <strain evidence="2">GVMAG-M-3300027833-19</strain>
    </source>
</reference>
<accession>A0A6C0LLP5</accession>